<sequence length="357" mass="39270">MVTDSPHFHRRDVPDLHRPYVAADDRYASFAFRQVGSSGLFLPALSLGLWWNFGDNVALDRQRELLRYAFDKGITHFDLANNYGPPYGSAEKNFGRIYREDLAPYRDELIISSKAGFDMWRGPYGDWGSRKYLLASAERSLQSMNLDYVDVFYSHRPDPVTPIEETIGALDTLVRQGKALYAGISSYSASQTIEAKAVARSLGTPLVIHQPAYSILERGIEDGLTDALAQEELGAIAFVPLAQGLLTNKYLGEGDADRSQQRSSLGGRRVTPEARAQLRRLDAVASERGQTLAQLALQWVLRNDVVASALIGASTTAQLDENLRALDGAAFAAEELEIIDEVSSALDSANVWAADRG</sequence>
<dbReference type="AlphaFoldDB" id="A0A917DGM9"/>
<organism evidence="5 6">
    <name type="scientific">Microbacterium faecale</name>
    <dbReference type="NCBI Taxonomy" id="1804630"/>
    <lineage>
        <taxon>Bacteria</taxon>
        <taxon>Bacillati</taxon>
        <taxon>Actinomycetota</taxon>
        <taxon>Actinomycetes</taxon>
        <taxon>Micrococcales</taxon>
        <taxon>Microbacteriaceae</taxon>
        <taxon>Microbacterium</taxon>
    </lineage>
</organism>
<evidence type="ECO:0000256" key="3">
    <source>
        <dbReference type="ARBA" id="ARBA00023002"/>
    </source>
</evidence>
<dbReference type="InterPro" id="IPR023210">
    <property type="entry name" value="NADP_OxRdtase_dom"/>
</dbReference>
<accession>A0A917DGM9</accession>
<dbReference type="InterPro" id="IPR036812">
    <property type="entry name" value="NAD(P)_OxRdtase_dom_sf"/>
</dbReference>
<evidence type="ECO:0000313" key="6">
    <source>
        <dbReference type="Proteomes" id="UP000633205"/>
    </source>
</evidence>
<keyword evidence="3" id="KW-0560">Oxidoreductase</keyword>
<feature type="domain" description="NADP-dependent oxidoreductase" evidence="4">
    <location>
        <begin position="45"/>
        <end position="342"/>
    </location>
</feature>
<proteinExistence type="inferred from homology"/>
<comment type="similarity">
    <text evidence="1">Belongs to the shaker potassium channel beta subunit family.</text>
</comment>
<dbReference type="Pfam" id="PF00248">
    <property type="entry name" value="Aldo_ket_red"/>
    <property type="match status" value="1"/>
</dbReference>
<evidence type="ECO:0000313" key="5">
    <source>
        <dbReference type="EMBL" id="GGD35861.1"/>
    </source>
</evidence>
<dbReference type="PANTHER" id="PTHR43150:SF4">
    <property type="entry name" value="L-GLYCERALDEHYDE 3-PHOSPHATE REDUCTASE"/>
    <property type="match status" value="1"/>
</dbReference>
<dbReference type="PANTHER" id="PTHR43150">
    <property type="entry name" value="HYPERKINETIC, ISOFORM M"/>
    <property type="match status" value="1"/>
</dbReference>
<reference evidence="5" key="1">
    <citation type="journal article" date="2014" name="Int. J. Syst. Evol. Microbiol.">
        <title>Complete genome sequence of Corynebacterium casei LMG S-19264T (=DSM 44701T), isolated from a smear-ripened cheese.</title>
        <authorList>
            <consortium name="US DOE Joint Genome Institute (JGI-PGF)"/>
            <person name="Walter F."/>
            <person name="Albersmeier A."/>
            <person name="Kalinowski J."/>
            <person name="Ruckert C."/>
        </authorList>
    </citation>
    <scope>NUCLEOTIDE SEQUENCE</scope>
    <source>
        <strain evidence="5">CGMCC 1.15152</strain>
    </source>
</reference>
<reference evidence="5" key="2">
    <citation type="submission" date="2020-09" db="EMBL/GenBank/DDBJ databases">
        <authorList>
            <person name="Sun Q."/>
            <person name="Zhou Y."/>
        </authorList>
    </citation>
    <scope>NUCLEOTIDE SEQUENCE</scope>
    <source>
        <strain evidence="5">CGMCC 1.15152</strain>
    </source>
</reference>
<dbReference type="GO" id="GO:0016491">
    <property type="term" value="F:oxidoreductase activity"/>
    <property type="evidence" value="ECO:0007669"/>
    <property type="project" value="UniProtKB-KW"/>
</dbReference>
<dbReference type="SUPFAM" id="SSF51430">
    <property type="entry name" value="NAD(P)-linked oxidoreductase"/>
    <property type="match status" value="1"/>
</dbReference>
<dbReference type="GO" id="GO:0051596">
    <property type="term" value="P:methylglyoxal catabolic process"/>
    <property type="evidence" value="ECO:0007669"/>
    <property type="project" value="TreeGrafter"/>
</dbReference>
<dbReference type="Gene3D" id="3.20.20.100">
    <property type="entry name" value="NADP-dependent oxidoreductase domain"/>
    <property type="match status" value="1"/>
</dbReference>
<dbReference type="EMBL" id="BMHO01000001">
    <property type="protein sequence ID" value="GGD35861.1"/>
    <property type="molecule type" value="Genomic_DNA"/>
</dbReference>
<evidence type="ECO:0000259" key="4">
    <source>
        <dbReference type="Pfam" id="PF00248"/>
    </source>
</evidence>
<comment type="caution">
    <text evidence="5">The sequence shown here is derived from an EMBL/GenBank/DDBJ whole genome shotgun (WGS) entry which is preliminary data.</text>
</comment>
<gene>
    <name evidence="5" type="ORF">GCM10010915_15540</name>
</gene>
<evidence type="ECO:0000256" key="2">
    <source>
        <dbReference type="ARBA" id="ARBA00022857"/>
    </source>
</evidence>
<dbReference type="Proteomes" id="UP000633205">
    <property type="component" value="Unassembled WGS sequence"/>
</dbReference>
<dbReference type="InterPro" id="IPR005399">
    <property type="entry name" value="K_chnl_volt-dep_bsu_KCNAB-rel"/>
</dbReference>
<name>A0A917DGM9_9MICO</name>
<keyword evidence="6" id="KW-1185">Reference proteome</keyword>
<evidence type="ECO:0000256" key="1">
    <source>
        <dbReference type="ARBA" id="ARBA00006515"/>
    </source>
</evidence>
<keyword evidence="2" id="KW-0521">NADP</keyword>
<protein>
    <submittedName>
        <fullName evidence="5">Glyceraldehyde 3-phosphate reductase</fullName>
    </submittedName>
</protein>